<dbReference type="Pfam" id="PF01202">
    <property type="entry name" value="SKI"/>
    <property type="match status" value="1"/>
</dbReference>
<comment type="caution">
    <text evidence="1">The sequence shown here is derived from an EMBL/GenBank/DDBJ whole genome shotgun (WGS) entry which is preliminary data.</text>
</comment>
<accession>A0ABS2THS2</accession>
<dbReference type="Proteomes" id="UP000705983">
    <property type="component" value="Unassembled WGS sequence"/>
</dbReference>
<dbReference type="SUPFAM" id="SSF52540">
    <property type="entry name" value="P-loop containing nucleoside triphosphate hydrolases"/>
    <property type="match status" value="1"/>
</dbReference>
<name>A0ABS2THS2_9ACTO</name>
<protein>
    <recommendedName>
        <fullName evidence="3">Shikimate kinase</fullName>
    </recommendedName>
</protein>
<proteinExistence type="predicted"/>
<dbReference type="EMBL" id="JAFFJS010000007">
    <property type="protein sequence ID" value="MBM9434200.1"/>
    <property type="molecule type" value="Genomic_DNA"/>
</dbReference>
<dbReference type="InterPro" id="IPR027417">
    <property type="entry name" value="P-loop_NTPase"/>
</dbReference>
<evidence type="ECO:0008006" key="3">
    <source>
        <dbReference type="Google" id="ProtNLM"/>
    </source>
</evidence>
<sequence length="169" mass="17911">MIILVGPPGNGVDEIVRVLDGRGLTITQSTDLVEEREGMSLADIAITRGPAHYAQAEQDAALAALSAPCDVVVLGSGALGNREGDDRGRAVRERVAELVAEGATKVFLTAGAKELMNRSGLNVPRSLAIGSPRSMYLTQLKDRTPLYEEHATTLDTSSGDWEALADRLV</sequence>
<evidence type="ECO:0000313" key="1">
    <source>
        <dbReference type="EMBL" id="MBM9434200.1"/>
    </source>
</evidence>
<organism evidence="1 2">
    <name type="scientific">Flaviflexus equikiangi</name>
    <dbReference type="NCBI Taxonomy" id="2758573"/>
    <lineage>
        <taxon>Bacteria</taxon>
        <taxon>Bacillati</taxon>
        <taxon>Actinomycetota</taxon>
        <taxon>Actinomycetes</taxon>
        <taxon>Actinomycetales</taxon>
        <taxon>Actinomycetaceae</taxon>
        <taxon>Flaviflexus</taxon>
    </lineage>
</organism>
<dbReference type="RefSeq" id="WP_187997178.1">
    <property type="nucleotide sequence ID" value="NZ_JACEXG010000007.1"/>
</dbReference>
<gene>
    <name evidence="1" type="ORF">JVW63_10895</name>
</gene>
<dbReference type="InterPro" id="IPR031322">
    <property type="entry name" value="Shikimate/glucono_kinase"/>
</dbReference>
<dbReference type="Gene3D" id="3.40.50.300">
    <property type="entry name" value="P-loop containing nucleotide triphosphate hydrolases"/>
    <property type="match status" value="1"/>
</dbReference>
<evidence type="ECO:0000313" key="2">
    <source>
        <dbReference type="Proteomes" id="UP000705983"/>
    </source>
</evidence>
<reference evidence="2" key="1">
    <citation type="submission" date="2021-02" db="EMBL/GenBank/DDBJ databases">
        <title>Leucobacter sp. CX169.</title>
        <authorList>
            <person name="Cheng Y."/>
        </authorList>
    </citation>
    <scope>NUCLEOTIDE SEQUENCE [LARGE SCALE GENOMIC DNA]</scope>
    <source>
        <strain evidence="2">JY899</strain>
    </source>
</reference>
<keyword evidence="2" id="KW-1185">Reference proteome</keyword>